<sequence length="82" mass="8469">MDEPTARVLHPQPAPAGDPPHTGNRAVDEVLEACRGLAALDPAEQLARLDAAEQALTGILDSSRDGLVPVLPDLAPGIEQAS</sequence>
<proteinExistence type="predicted"/>
<feature type="region of interest" description="Disordered" evidence="1">
    <location>
        <begin position="1"/>
        <end position="24"/>
    </location>
</feature>
<keyword evidence="3" id="KW-1185">Reference proteome</keyword>
<dbReference type="RefSeq" id="WP_143052799.1">
    <property type="nucleotide sequence ID" value="NZ_FOGZ01000004.1"/>
</dbReference>
<dbReference type="Proteomes" id="UP000198815">
    <property type="component" value="Unassembled WGS sequence"/>
</dbReference>
<dbReference type="STRING" id="64702.SAMN05443377_104128"/>
<dbReference type="AlphaFoldDB" id="A0A1H9QUY4"/>
<reference evidence="2 3" key="1">
    <citation type="submission" date="2016-10" db="EMBL/GenBank/DDBJ databases">
        <authorList>
            <person name="de Groot N.N."/>
        </authorList>
    </citation>
    <scope>NUCLEOTIDE SEQUENCE [LARGE SCALE GENOMIC DNA]</scope>
    <source>
        <strain evidence="2 3">DSM 16859</strain>
    </source>
</reference>
<evidence type="ECO:0000313" key="3">
    <source>
        <dbReference type="Proteomes" id="UP000198815"/>
    </source>
</evidence>
<name>A0A1H9QUY4_9ACTN</name>
<protein>
    <submittedName>
        <fullName evidence="2">Uncharacterized protein</fullName>
    </submittedName>
</protein>
<gene>
    <name evidence="2" type="ORF">SAMN05443377_104128</name>
</gene>
<accession>A0A1H9QUY4</accession>
<evidence type="ECO:0000313" key="2">
    <source>
        <dbReference type="EMBL" id="SER64035.1"/>
    </source>
</evidence>
<evidence type="ECO:0000256" key="1">
    <source>
        <dbReference type="SAM" id="MobiDB-lite"/>
    </source>
</evidence>
<dbReference type="OrthoDB" id="3733026at2"/>
<dbReference type="EMBL" id="FOGZ01000004">
    <property type="protein sequence ID" value="SER64035.1"/>
    <property type="molecule type" value="Genomic_DNA"/>
</dbReference>
<organism evidence="2 3">
    <name type="scientific">Propionibacterium cyclohexanicum</name>
    <dbReference type="NCBI Taxonomy" id="64702"/>
    <lineage>
        <taxon>Bacteria</taxon>
        <taxon>Bacillati</taxon>
        <taxon>Actinomycetota</taxon>
        <taxon>Actinomycetes</taxon>
        <taxon>Propionibacteriales</taxon>
        <taxon>Propionibacteriaceae</taxon>
        <taxon>Propionibacterium</taxon>
    </lineage>
</organism>